<dbReference type="PANTHER" id="PTHR30469">
    <property type="entry name" value="MULTIDRUG RESISTANCE PROTEIN MDTA"/>
    <property type="match status" value="1"/>
</dbReference>
<dbReference type="Pfam" id="PF25954">
    <property type="entry name" value="Beta-barrel_RND_2"/>
    <property type="match status" value="1"/>
</dbReference>
<accession>A0A1H9PYP6</accession>
<dbReference type="Gene3D" id="2.40.30.170">
    <property type="match status" value="1"/>
</dbReference>
<dbReference type="InterPro" id="IPR058792">
    <property type="entry name" value="Beta-barrel_RND_2"/>
</dbReference>
<protein>
    <submittedName>
        <fullName evidence="4">Membrane fusion protein, multidrug efflux system</fullName>
    </submittedName>
</protein>
<evidence type="ECO:0000256" key="2">
    <source>
        <dbReference type="SAM" id="Coils"/>
    </source>
</evidence>
<feature type="domain" description="CusB-like beta-barrel" evidence="3">
    <location>
        <begin position="258"/>
        <end position="326"/>
    </location>
</feature>
<dbReference type="STRING" id="641238.SAMN04490244_101381"/>
<dbReference type="AlphaFoldDB" id="A0A1H9PYP6"/>
<reference evidence="4 5" key="1">
    <citation type="submission" date="2016-10" db="EMBL/GenBank/DDBJ databases">
        <authorList>
            <person name="de Groot N.N."/>
        </authorList>
    </citation>
    <scope>NUCLEOTIDE SEQUENCE [LARGE SCALE GENOMIC DNA]</scope>
    <source>
        <strain evidence="4 5">DSM 23042</strain>
    </source>
</reference>
<dbReference type="OrthoDB" id="9806939at2"/>
<dbReference type="SUPFAM" id="SSF111369">
    <property type="entry name" value="HlyD-like secretion proteins"/>
    <property type="match status" value="2"/>
</dbReference>
<dbReference type="EMBL" id="FOGU01000001">
    <property type="protein sequence ID" value="SER52879.1"/>
    <property type="molecule type" value="Genomic_DNA"/>
</dbReference>
<dbReference type="Gene3D" id="2.40.50.100">
    <property type="match status" value="1"/>
</dbReference>
<dbReference type="NCBIfam" id="TIGR01730">
    <property type="entry name" value="RND_mfp"/>
    <property type="match status" value="1"/>
</dbReference>
<keyword evidence="2" id="KW-0175">Coiled coil</keyword>
<sequence>MRPMSILIAALVAFSLYLLVLERPALLALAGVEPPAPGAATDVAPAASPNAVSVVAVTSQARPIDSAVLVRGQTEAARIVEVRAETAGKIDRPPLRKGADVSEGQVLCRLDPGTRENALAEAQARLLEARAATPAAEARLVEARAALEEAQVNDTAAQRLSQDGFASQTRVAATRAGVESARAAIQAATGGLETARAQIETAAAAVAAAETELSRLEIRAPFDGLLESDTAELGALMQTGGLCATVIQLDPIKLVGFLPETEVDLVSVGAGARARLASGRSVEGEVTFLSRSADPQTRTFRVEVEVANTDLSIRDGQTAEIVIEAEGREAHLLPQSALTLNDGGDLGLRTVASDGTAQFVGVQVMRDTPEGVYVTGLDETADVIVVGQEFVTDGVPVTPTYRDAGR</sequence>
<organism evidence="4 5">
    <name type="scientific">Tranquillimonas rosea</name>
    <dbReference type="NCBI Taxonomy" id="641238"/>
    <lineage>
        <taxon>Bacteria</taxon>
        <taxon>Pseudomonadati</taxon>
        <taxon>Pseudomonadota</taxon>
        <taxon>Alphaproteobacteria</taxon>
        <taxon>Rhodobacterales</taxon>
        <taxon>Roseobacteraceae</taxon>
        <taxon>Tranquillimonas</taxon>
    </lineage>
</organism>
<dbReference type="PANTHER" id="PTHR30469:SF29">
    <property type="entry name" value="BLR2860 PROTEIN"/>
    <property type="match status" value="1"/>
</dbReference>
<dbReference type="RefSeq" id="WP_092687488.1">
    <property type="nucleotide sequence ID" value="NZ_FOGU01000001.1"/>
</dbReference>
<feature type="coiled-coil region" evidence="2">
    <location>
        <begin position="192"/>
        <end position="219"/>
    </location>
</feature>
<dbReference type="Proteomes" id="UP000198885">
    <property type="component" value="Unassembled WGS sequence"/>
</dbReference>
<dbReference type="Gene3D" id="1.10.287.470">
    <property type="entry name" value="Helix hairpin bin"/>
    <property type="match status" value="1"/>
</dbReference>
<dbReference type="GO" id="GO:1990281">
    <property type="term" value="C:efflux pump complex"/>
    <property type="evidence" value="ECO:0007669"/>
    <property type="project" value="TreeGrafter"/>
</dbReference>
<dbReference type="Gene3D" id="2.40.420.20">
    <property type="match status" value="1"/>
</dbReference>
<dbReference type="GO" id="GO:0015562">
    <property type="term" value="F:efflux transmembrane transporter activity"/>
    <property type="evidence" value="ECO:0007669"/>
    <property type="project" value="TreeGrafter"/>
</dbReference>
<evidence type="ECO:0000256" key="1">
    <source>
        <dbReference type="ARBA" id="ARBA00009477"/>
    </source>
</evidence>
<evidence type="ECO:0000259" key="3">
    <source>
        <dbReference type="Pfam" id="PF25954"/>
    </source>
</evidence>
<dbReference type="InterPro" id="IPR006143">
    <property type="entry name" value="RND_pump_MFP"/>
</dbReference>
<keyword evidence="5" id="KW-1185">Reference proteome</keyword>
<evidence type="ECO:0000313" key="4">
    <source>
        <dbReference type="EMBL" id="SER52879.1"/>
    </source>
</evidence>
<evidence type="ECO:0000313" key="5">
    <source>
        <dbReference type="Proteomes" id="UP000198885"/>
    </source>
</evidence>
<gene>
    <name evidence="4" type="ORF">SAMN04490244_101381</name>
</gene>
<name>A0A1H9PYP6_9RHOB</name>
<proteinExistence type="inferred from homology"/>
<comment type="similarity">
    <text evidence="1">Belongs to the membrane fusion protein (MFP) (TC 8.A.1) family.</text>
</comment>